<dbReference type="InterPro" id="IPR011009">
    <property type="entry name" value="Kinase-like_dom_sf"/>
</dbReference>
<organism evidence="2 3">
    <name type="scientific">Acanthamoeba polyphaga mimivirus</name>
    <name type="common">APMV</name>
    <dbReference type="NCBI Taxonomy" id="212035"/>
    <lineage>
        <taxon>Viruses</taxon>
        <taxon>Varidnaviria</taxon>
        <taxon>Bamfordvirae</taxon>
        <taxon>Nucleocytoviricota</taxon>
        <taxon>Megaviricetes</taxon>
        <taxon>Imitervirales</taxon>
        <taxon>Mimiviridae</taxon>
        <taxon>Megamimivirinae</taxon>
        <taxon>Mimivirus</taxon>
        <taxon>Mimivirus bradfordmassiliense</taxon>
    </lineage>
</organism>
<dbReference type="Pfam" id="PF03109">
    <property type="entry name" value="ABC1"/>
    <property type="match status" value="1"/>
</dbReference>
<dbReference type="InterPro" id="IPR004147">
    <property type="entry name" value="ABC1_dom"/>
</dbReference>
<dbReference type="Proteomes" id="UP000241474">
    <property type="component" value="Segment"/>
</dbReference>
<evidence type="ECO:0000313" key="2">
    <source>
        <dbReference type="EMBL" id="AKI79489.1"/>
    </source>
</evidence>
<proteinExistence type="predicted"/>
<dbReference type="SUPFAM" id="SSF56112">
    <property type="entry name" value="Protein kinase-like (PK-like)"/>
    <property type="match status" value="1"/>
</dbReference>
<organismHost>
    <name type="scientific">Acanthamoeba polyphaga</name>
    <name type="common">Amoeba</name>
    <dbReference type="NCBI Taxonomy" id="5757"/>
</organismHost>
<dbReference type="EMBL" id="KM982401">
    <property type="protein sequence ID" value="AKI79489.1"/>
    <property type="molecule type" value="Genomic_DNA"/>
</dbReference>
<protein>
    <recommendedName>
        <fullName evidence="1">ABC1 atypical kinase-like domain-containing protein</fullName>
    </recommendedName>
</protein>
<reference evidence="2 3" key="1">
    <citation type="submission" date="2014-10" db="EMBL/GenBank/DDBJ databases">
        <title>Pan-genome analysis of Brazilian lineage A amoebal mimiviruses.</title>
        <authorList>
            <person name="Assis F.L."/>
            <person name="Abrahao J.S."/>
            <person name="Kroon E.G."/>
            <person name="Dornas F.P."/>
            <person name="Andrade K.R."/>
            <person name="Borato P.V.M."/>
            <person name="Pilotto M.R."/>
            <person name="Benamar S."/>
            <person name="LaScola B."/>
            <person name="Colson P."/>
        </authorList>
    </citation>
    <scope>NUCLEOTIDE SEQUENCE [LARGE SCALE GENOMIC DNA]</scope>
    <source>
        <strain evidence="2 3">Oyster</strain>
    </source>
</reference>
<feature type="domain" description="ABC1 atypical kinase-like" evidence="1">
    <location>
        <begin position="429"/>
        <end position="510"/>
    </location>
</feature>
<dbReference type="Gene3D" id="1.10.510.10">
    <property type="entry name" value="Transferase(Phosphotransferase) domain 1"/>
    <property type="match status" value="1"/>
</dbReference>
<sequence>MSTSCLNLIKKLSLAIEETNDEIINNMTQNGIKYDWLCIKNNVTYDFYYKSLKNRLQLVVEEYLMSSSKQMNFDSLSLSEIEPKQFELQFDVSQNINNFIRLIHSQDNNNFVDVFVHLLSKYKAKYGESLFPNEPIKTIDFIKNFYGKFNSELNSLNCTDCSSLKQTMCTCIIEKICGLYGLSINVSDQVNGIIPEDLHSVKILFTEIIKHYYENLHPIIWAQIILGILKDIFIELPTNREEFNKFIISRIIMNSGPLIFKIIQFIKPMLSVEIAKKYDLTRLSYPMLPEKSVEMIMKKIIINPETIDIIENYSASVGHVCKVIKLDDAENPFIIKIIKPLAVTQSCWEYKILHNLFPKNTCEHDFINAMLESNGREFNILNEVSNTNKGHDLYTDNYRNVFGLDINAVITTPKNISGVIKHDCWFAFAMELAPGISLQKLIDNNSFQTDTEYRAKLHRCLDLLVYKFFYNIVKNGFFHNDLHAGNIFFSHQLSQLTLIDFGSVSEINIFSSNTDSKSVLEIIIMSIFYNYDGILDVISGIINNKCPINQIIQSKNYDDFKKKLYDYRCNNIKNSPIDNINQKIITDNIFGFNRISTEKDLFIDNHSKGTISDSIYRHIDKQYFDKEIDIINEPKKSRELEYPKKIIIENKDILSMSNENMDSNTNITFTFVLDLIMKFYSEHNINIAVRFIEFYNLQRAYCLLLGVLHKSNYSSYRLYHIISKSIMNWSNFQSLFNVKNTYYLLTVYQREKTVYNKLLKQLID</sequence>
<evidence type="ECO:0000259" key="1">
    <source>
        <dbReference type="Pfam" id="PF03109"/>
    </source>
</evidence>
<evidence type="ECO:0000313" key="3">
    <source>
        <dbReference type="Proteomes" id="UP000241474"/>
    </source>
</evidence>
<accession>A0A0G2Y4L0</accession>
<name>A0A0G2Y4L0_MIMIV</name>